<evidence type="ECO:0000256" key="3">
    <source>
        <dbReference type="ARBA" id="ARBA00022448"/>
    </source>
</evidence>
<organism evidence="11 12">
    <name type="scientific">Streptomyces ziwulingensis</name>
    <dbReference type="NCBI Taxonomy" id="1045501"/>
    <lineage>
        <taxon>Bacteria</taxon>
        <taxon>Bacillati</taxon>
        <taxon>Actinomycetota</taxon>
        <taxon>Actinomycetes</taxon>
        <taxon>Kitasatosporales</taxon>
        <taxon>Streptomycetaceae</taxon>
        <taxon>Streptomyces</taxon>
    </lineage>
</organism>
<feature type="transmembrane region" description="Helical" evidence="9">
    <location>
        <begin position="50"/>
        <end position="67"/>
    </location>
</feature>
<feature type="transmembrane region" description="Helical" evidence="9">
    <location>
        <begin position="385"/>
        <end position="406"/>
    </location>
</feature>
<feature type="region of interest" description="Disordered" evidence="8">
    <location>
        <begin position="1"/>
        <end position="43"/>
    </location>
</feature>
<comment type="similarity">
    <text evidence="2">Belongs to the major facilitator superfamily. Bcr/CmlA family.</text>
</comment>
<dbReference type="PANTHER" id="PTHR23502:SF132">
    <property type="entry name" value="POLYAMINE TRANSPORTER 2-RELATED"/>
    <property type="match status" value="1"/>
</dbReference>
<dbReference type="Proteomes" id="UP001501265">
    <property type="component" value="Unassembled WGS sequence"/>
</dbReference>
<dbReference type="EMBL" id="BAABIG010000054">
    <property type="protein sequence ID" value="GAA4812706.1"/>
    <property type="molecule type" value="Genomic_DNA"/>
</dbReference>
<keyword evidence="12" id="KW-1185">Reference proteome</keyword>
<keyword evidence="5 9" id="KW-0812">Transmembrane</keyword>
<dbReference type="InterPro" id="IPR011701">
    <property type="entry name" value="MFS"/>
</dbReference>
<feature type="transmembrane region" description="Helical" evidence="9">
    <location>
        <begin position="322"/>
        <end position="345"/>
    </location>
</feature>
<feature type="transmembrane region" description="Helical" evidence="9">
    <location>
        <begin position="176"/>
        <end position="200"/>
    </location>
</feature>
<evidence type="ECO:0000256" key="1">
    <source>
        <dbReference type="ARBA" id="ARBA00004651"/>
    </source>
</evidence>
<dbReference type="CDD" id="cd17320">
    <property type="entry name" value="MFS_MdfA_MDR_like"/>
    <property type="match status" value="1"/>
</dbReference>
<dbReference type="SUPFAM" id="SSF103473">
    <property type="entry name" value="MFS general substrate transporter"/>
    <property type="match status" value="1"/>
</dbReference>
<feature type="transmembrane region" description="Helical" evidence="9">
    <location>
        <begin position="412"/>
        <end position="433"/>
    </location>
</feature>
<comment type="subcellular location">
    <subcellularLocation>
        <location evidence="1">Cell membrane</location>
        <topology evidence="1">Multi-pass membrane protein</topology>
    </subcellularLocation>
</comment>
<accession>A0ABP9CNG0</accession>
<keyword evidence="7 9" id="KW-0472">Membrane</keyword>
<feature type="transmembrane region" description="Helical" evidence="9">
    <location>
        <begin position="351"/>
        <end position="373"/>
    </location>
</feature>
<feature type="domain" description="Major facilitator superfamily (MFS) profile" evidence="10">
    <location>
        <begin position="50"/>
        <end position="438"/>
    </location>
</feature>
<keyword evidence="3" id="KW-0813">Transport</keyword>
<evidence type="ECO:0000313" key="11">
    <source>
        <dbReference type="EMBL" id="GAA4812706.1"/>
    </source>
</evidence>
<feature type="transmembrane region" description="Helical" evidence="9">
    <location>
        <begin position="118"/>
        <end position="137"/>
    </location>
</feature>
<evidence type="ECO:0000313" key="12">
    <source>
        <dbReference type="Proteomes" id="UP001501265"/>
    </source>
</evidence>
<keyword evidence="4" id="KW-1003">Cell membrane</keyword>
<feature type="transmembrane region" description="Helical" evidence="9">
    <location>
        <begin position="256"/>
        <end position="279"/>
    </location>
</feature>
<dbReference type="PRINTS" id="PR01036">
    <property type="entry name" value="TCRTETB"/>
</dbReference>
<evidence type="ECO:0000256" key="4">
    <source>
        <dbReference type="ARBA" id="ARBA00022475"/>
    </source>
</evidence>
<feature type="transmembrane region" description="Helical" evidence="9">
    <location>
        <begin position="291"/>
        <end position="310"/>
    </location>
</feature>
<evidence type="ECO:0000256" key="8">
    <source>
        <dbReference type="SAM" id="MobiDB-lite"/>
    </source>
</evidence>
<feature type="transmembrane region" description="Helical" evidence="9">
    <location>
        <begin position="206"/>
        <end position="226"/>
    </location>
</feature>
<dbReference type="PANTHER" id="PTHR23502">
    <property type="entry name" value="MAJOR FACILITATOR SUPERFAMILY"/>
    <property type="match status" value="1"/>
</dbReference>
<evidence type="ECO:0000256" key="7">
    <source>
        <dbReference type="ARBA" id="ARBA00023136"/>
    </source>
</evidence>
<evidence type="ECO:0000256" key="2">
    <source>
        <dbReference type="ARBA" id="ARBA00006236"/>
    </source>
</evidence>
<name>A0ABP9CNG0_9ACTN</name>
<reference evidence="12" key="1">
    <citation type="journal article" date="2019" name="Int. J. Syst. Evol. Microbiol.">
        <title>The Global Catalogue of Microorganisms (GCM) 10K type strain sequencing project: providing services to taxonomists for standard genome sequencing and annotation.</title>
        <authorList>
            <consortium name="The Broad Institute Genomics Platform"/>
            <consortium name="The Broad Institute Genome Sequencing Center for Infectious Disease"/>
            <person name="Wu L."/>
            <person name="Ma J."/>
        </authorList>
    </citation>
    <scope>NUCLEOTIDE SEQUENCE [LARGE SCALE GENOMIC DNA]</scope>
    <source>
        <strain evidence="12">JCM 18081</strain>
    </source>
</reference>
<feature type="transmembrane region" description="Helical" evidence="9">
    <location>
        <begin position="87"/>
        <end position="106"/>
    </location>
</feature>
<sequence length="450" mass="45073">MISPSPSPSHQNAAPGSPDGSSSPGSPAGSGSPAGHDASGKADPSAVRPAVLVTVLASLTAVAPLAIDMYVPGFPAMGEALGTSSAAVQLTMTAFLAGLVVGQLLIGPLSDRTGRRGLLLGGTVGFVLFSVACAVAPDITLLTVARFLQGVAAAAGMVLARAVLTDRFQGADLPRHFAVLSQIMGVAPVAAPVLGGAVLSVSTWRAVFAVLAVIGVLLLLAVVRTVPETLPPERRHADGLAGTFRAMGALLGRRTFMGYVLVLACVSAALFTYISGSSFVFEEIHGVSSTLYSLIFAGNAIGILLAGAVFSRLTGRLRLNTLLSAGVGVVLLGALAQVLLVVAVGETLAGTWATLFVTCFGMGLVFPATMSLAQSLARHAPGAASALLGGLQFLFGAVASPLVGLFGEDSSLPMALIMLVAAVAAACVLAGLARPWQGHGEPEGAGPAGR</sequence>
<dbReference type="InterPro" id="IPR004812">
    <property type="entry name" value="Efflux_drug-R_Bcr/CmlA"/>
</dbReference>
<feature type="compositionally biased region" description="Low complexity" evidence="8">
    <location>
        <begin position="13"/>
        <end position="37"/>
    </location>
</feature>
<keyword evidence="6 9" id="KW-1133">Transmembrane helix</keyword>
<evidence type="ECO:0000256" key="5">
    <source>
        <dbReference type="ARBA" id="ARBA00022692"/>
    </source>
</evidence>
<dbReference type="Gene3D" id="1.20.1720.10">
    <property type="entry name" value="Multidrug resistance protein D"/>
    <property type="match status" value="1"/>
</dbReference>
<feature type="transmembrane region" description="Helical" evidence="9">
    <location>
        <begin position="143"/>
        <end position="164"/>
    </location>
</feature>
<comment type="caution">
    <text evidence="11">The sequence shown here is derived from an EMBL/GenBank/DDBJ whole genome shotgun (WGS) entry which is preliminary data.</text>
</comment>
<dbReference type="PROSITE" id="PS50850">
    <property type="entry name" value="MFS"/>
    <property type="match status" value="1"/>
</dbReference>
<proteinExistence type="inferred from homology"/>
<dbReference type="NCBIfam" id="TIGR00710">
    <property type="entry name" value="efflux_Bcr_CflA"/>
    <property type="match status" value="1"/>
</dbReference>
<evidence type="ECO:0000259" key="10">
    <source>
        <dbReference type="PROSITE" id="PS50850"/>
    </source>
</evidence>
<dbReference type="Pfam" id="PF07690">
    <property type="entry name" value="MFS_1"/>
    <property type="match status" value="1"/>
</dbReference>
<evidence type="ECO:0000256" key="6">
    <source>
        <dbReference type="ARBA" id="ARBA00022989"/>
    </source>
</evidence>
<dbReference type="RefSeq" id="WP_345622394.1">
    <property type="nucleotide sequence ID" value="NZ_BAABIG010000054.1"/>
</dbReference>
<protein>
    <submittedName>
        <fullName evidence="11">Multidrug effflux MFS transporter</fullName>
    </submittedName>
</protein>
<evidence type="ECO:0000256" key="9">
    <source>
        <dbReference type="SAM" id="Phobius"/>
    </source>
</evidence>
<gene>
    <name evidence="11" type="ORF">GCM10023220_50040</name>
</gene>
<dbReference type="InterPro" id="IPR036259">
    <property type="entry name" value="MFS_trans_sf"/>
</dbReference>
<dbReference type="InterPro" id="IPR020846">
    <property type="entry name" value="MFS_dom"/>
</dbReference>